<evidence type="ECO:0000313" key="2">
    <source>
        <dbReference type="EMBL" id="KAJ1124362.1"/>
    </source>
</evidence>
<dbReference type="Proteomes" id="UP001066276">
    <property type="component" value="Chromosome 7"/>
</dbReference>
<dbReference type="AlphaFoldDB" id="A0AAV7P7V8"/>
<protein>
    <submittedName>
        <fullName evidence="2">Uncharacterized protein</fullName>
    </submittedName>
</protein>
<reference evidence="2" key="1">
    <citation type="journal article" date="2022" name="bioRxiv">
        <title>Sequencing and chromosome-scale assembly of the giantPleurodeles waltlgenome.</title>
        <authorList>
            <person name="Brown T."/>
            <person name="Elewa A."/>
            <person name="Iarovenko S."/>
            <person name="Subramanian E."/>
            <person name="Araus A.J."/>
            <person name="Petzold A."/>
            <person name="Susuki M."/>
            <person name="Suzuki K.-i.T."/>
            <person name="Hayashi T."/>
            <person name="Toyoda A."/>
            <person name="Oliveira C."/>
            <person name="Osipova E."/>
            <person name="Leigh N.D."/>
            <person name="Simon A."/>
            <person name="Yun M.H."/>
        </authorList>
    </citation>
    <scope>NUCLEOTIDE SEQUENCE</scope>
    <source>
        <strain evidence="2">20211129_DDA</strain>
        <tissue evidence="2">Liver</tissue>
    </source>
</reference>
<sequence length="146" mass="15496">MSTSADVVFWEISVQEVEGVIVNVGSSNHSVQMSPENISINISEVEGRDQDDGRAAASLRNARAQTREILSLPAAPEPPLAPCDAAIRCGAPRDVVKRPPLPEIRRDRADCGAAEGPATSALWRTRWGEGAETRDPTGVVGNARAA</sequence>
<keyword evidence="3" id="KW-1185">Reference proteome</keyword>
<gene>
    <name evidence="2" type="ORF">NDU88_002823</name>
</gene>
<organism evidence="2 3">
    <name type="scientific">Pleurodeles waltl</name>
    <name type="common">Iberian ribbed newt</name>
    <dbReference type="NCBI Taxonomy" id="8319"/>
    <lineage>
        <taxon>Eukaryota</taxon>
        <taxon>Metazoa</taxon>
        <taxon>Chordata</taxon>
        <taxon>Craniata</taxon>
        <taxon>Vertebrata</taxon>
        <taxon>Euteleostomi</taxon>
        <taxon>Amphibia</taxon>
        <taxon>Batrachia</taxon>
        <taxon>Caudata</taxon>
        <taxon>Salamandroidea</taxon>
        <taxon>Salamandridae</taxon>
        <taxon>Pleurodelinae</taxon>
        <taxon>Pleurodeles</taxon>
    </lineage>
</organism>
<feature type="region of interest" description="Disordered" evidence="1">
    <location>
        <begin position="125"/>
        <end position="146"/>
    </location>
</feature>
<accession>A0AAV7P7V8</accession>
<comment type="caution">
    <text evidence="2">The sequence shown here is derived from an EMBL/GenBank/DDBJ whole genome shotgun (WGS) entry which is preliminary data.</text>
</comment>
<proteinExistence type="predicted"/>
<dbReference type="EMBL" id="JANPWB010000011">
    <property type="protein sequence ID" value="KAJ1124362.1"/>
    <property type="molecule type" value="Genomic_DNA"/>
</dbReference>
<name>A0AAV7P7V8_PLEWA</name>
<feature type="compositionally biased region" description="Basic and acidic residues" evidence="1">
    <location>
        <begin position="126"/>
        <end position="135"/>
    </location>
</feature>
<evidence type="ECO:0000256" key="1">
    <source>
        <dbReference type="SAM" id="MobiDB-lite"/>
    </source>
</evidence>
<evidence type="ECO:0000313" key="3">
    <source>
        <dbReference type="Proteomes" id="UP001066276"/>
    </source>
</evidence>